<name>H5TAA6_9ALTE</name>
<accession>H5TAA6</accession>
<reference evidence="1 2" key="1">
    <citation type="journal article" date="2012" name="J. Bacteriol.">
        <title>Genome sequence of proteorhodopsin-containing sea ice bacterium Glaciecola punicea ACAM 611T.</title>
        <authorList>
            <person name="Qin Q.-L."/>
            <person name="Xie B.-B."/>
            <person name="Shu Y.-L."/>
            <person name="Rong J.-C."/>
            <person name="Zhao D.-L."/>
            <person name="Zhang X.-Y."/>
            <person name="Chen X.-L."/>
            <person name="Zhou B.-C."/>
            <person name="Zhanga Y.-Z."/>
        </authorList>
    </citation>
    <scope>NUCLEOTIDE SEQUENCE [LARGE SCALE GENOMIC DNA]</scope>
    <source>
        <strain evidence="1 2">ACAM 611</strain>
    </source>
</reference>
<reference evidence="1 2" key="2">
    <citation type="journal article" date="2017" name="Antonie Van Leeuwenhoek">
        <title>Rhizobium rhizosphaerae sp. nov., a novel species isolated from rice rhizosphere.</title>
        <authorList>
            <person name="Zhao J.J."/>
            <person name="Zhang J."/>
            <person name="Zhang R.J."/>
            <person name="Zhang C.W."/>
            <person name="Yin H.Q."/>
            <person name="Zhang X.X."/>
        </authorList>
    </citation>
    <scope>NUCLEOTIDE SEQUENCE [LARGE SCALE GENOMIC DNA]</scope>
    <source>
        <strain evidence="1 2">ACAM 611</strain>
    </source>
</reference>
<dbReference type="Proteomes" id="UP000053586">
    <property type="component" value="Unassembled WGS sequence"/>
</dbReference>
<dbReference type="InterPro" id="IPR011990">
    <property type="entry name" value="TPR-like_helical_dom_sf"/>
</dbReference>
<dbReference type="Gene3D" id="1.25.40.10">
    <property type="entry name" value="Tetratricopeptide repeat domain"/>
    <property type="match status" value="1"/>
</dbReference>
<organism evidence="1 2">
    <name type="scientific">Glaciecola punicea ACAM 611</name>
    <dbReference type="NCBI Taxonomy" id="1121923"/>
    <lineage>
        <taxon>Bacteria</taxon>
        <taxon>Pseudomonadati</taxon>
        <taxon>Pseudomonadota</taxon>
        <taxon>Gammaproteobacteria</taxon>
        <taxon>Alteromonadales</taxon>
        <taxon>Alteromonadaceae</taxon>
        <taxon>Glaciecola</taxon>
    </lineage>
</organism>
<protein>
    <submittedName>
        <fullName evidence="1">Lipoprotein NlpI</fullName>
    </submittedName>
</protein>
<dbReference type="STRING" id="56804.BAE46_02035"/>
<dbReference type="AlphaFoldDB" id="H5TAA6"/>
<evidence type="ECO:0000313" key="2">
    <source>
        <dbReference type="Proteomes" id="UP000053586"/>
    </source>
</evidence>
<proteinExistence type="predicted"/>
<comment type="caution">
    <text evidence="1">The sequence shown here is derived from an EMBL/GenBank/DDBJ whole genome shotgun (WGS) entry which is preliminary data.</text>
</comment>
<dbReference type="EMBL" id="BAET01000008">
    <property type="protein sequence ID" value="GAB55233.1"/>
    <property type="molecule type" value="Genomic_DNA"/>
</dbReference>
<evidence type="ECO:0000313" key="1">
    <source>
        <dbReference type="EMBL" id="GAB55233.1"/>
    </source>
</evidence>
<gene>
    <name evidence="1" type="primary">nlpI</name>
    <name evidence="1" type="ORF">GPUN_1102</name>
</gene>
<keyword evidence="2" id="KW-1185">Reference proteome</keyword>
<dbReference type="SUPFAM" id="SSF48452">
    <property type="entry name" value="TPR-like"/>
    <property type="match status" value="1"/>
</dbReference>
<dbReference type="eggNOG" id="COG4785">
    <property type="taxonomic scope" value="Bacteria"/>
</dbReference>
<keyword evidence="1" id="KW-0449">Lipoprotein</keyword>
<sequence>MQAYDAFDASLEIDPSYNFALLNRAIALYYGGRAQLAVDDTSTYLAQDPTDPFRLLWHFIVYRESSNDEAAKIMLNKARGALFEQNWASSLADYYLGIVNESAVIAALLRDVTSQTQLNHRLCEAYFYLGKHSAYLGKYTKAENYFKLSLSTNVFEYIEHKYARIELAKVRRARLDEMQAQ</sequence>